<evidence type="ECO:0000313" key="6">
    <source>
        <dbReference type="Proteomes" id="UP000053201"/>
    </source>
</evidence>
<feature type="compositionally biased region" description="Basic and acidic residues" evidence="2">
    <location>
        <begin position="390"/>
        <end position="406"/>
    </location>
</feature>
<accession>A0A0L0H6V1</accession>
<feature type="compositionally biased region" description="Basic and acidic residues" evidence="2">
    <location>
        <begin position="111"/>
        <end position="136"/>
    </location>
</feature>
<feature type="region of interest" description="Disordered" evidence="2">
    <location>
        <begin position="370"/>
        <end position="406"/>
    </location>
</feature>
<feature type="domain" description="Cwf19-like C-terminal" evidence="4">
    <location>
        <begin position="471"/>
        <end position="594"/>
    </location>
</feature>
<dbReference type="Pfam" id="PF04676">
    <property type="entry name" value="CwfJ_C_2"/>
    <property type="match status" value="1"/>
</dbReference>
<feature type="compositionally biased region" description="Low complexity" evidence="2">
    <location>
        <begin position="40"/>
        <end position="49"/>
    </location>
</feature>
<evidence type="ECO:0000259" key="3">
    <source>
        <dbReference type="Pfam" id="PF04676"/>
    </source>
</evidence>
<feature type="compositionally biased region" description="Polar residues" evidence="2">
    <location>
        <begin position="66"/>
        <end position="80"/>
    </location>
</feature>
<dbReference type="RefSeq" id="XP_016604636.1">
    <property type="nucleotide sequence ID" value="XM_016756338.1"/>
</dbReference>
<dbReference type="Proteomes" id="UP000053201">
    <property type="component" value="Unassembled WGS sequence"/>
</dbReference>
<dbReference type="OMA" id="FMKCLTR"/>
<feature type="compositionally biased region" description="Basic residues" evidence="2">
    <location>
        <begin position="10"/>
        <end position="21"/>
    </location>
</feature>
<dbReference type="FunCoup" id="A0A0L0H6V1">
    <property type="interactions" value="106"/>
</dbReference>
<evidence type="ECO:0000259" key="4">
    <source>
        <dbReference type="Pfam" id="PF04677"/>
    </source>
</evidence>
<feature type="region of interest" description="Disordered" evidence="2">
    <location>
        <begin position="1"/>
        <end position="167"/>
    </location>
</feature>
<dbReference type="GeneID" id="27691357"/>
<dbReference type="AlphaFoldDB" id="A0A0L0H6V1"/>
<dbReference type="InterPro" id="IPR040194">
    <property type="entry name" value="Cwf19-like"/>
</dbReference>
<dbReference type="STRING" id="645134.A0A0L0H6V1"/>
<evidence type="ECO:0008006" key="7">
    <source>
        <dbReference type="Google" id="ProtNLM"/>
    </source>
</evidence>
<feature type="compositionally biased region" description="Polar residues" evidence="2">
    <location>
        <begin position="374"/>
        <end position="389"/>
    </location>
</feature>
<reference evidence="5 6" key="1">
    <citation type="submission" date="2009-08" db="EMBL/GenBank/DDBJ databases">
        <title>The Genome Sequence of Spizellomyces punctatus strain DAOM BR117.</title>
        <authorList>
            <consortium name="The Broad Institute Genome Sequencing Platform"/>
            <person name="Russ C."/>
            <person name="Cuomo C."/>
            <person name="Shea T."/>
            <person name="Young S.K."/>
            <person name="Zeng Q."/>
            <person name="Koehrsen M."/>
            <person name="Haas B."/>
            <person name="Borodovsky M."/>
            <person name="Guigo R."/>
            <person name="Alvarado L."/>
            <person name="Berlin A."/>
            <person name="Bochicchio J."/>
            <person name="Borenstein D."/>
            <person name="Chapman S."/>
            <person name="Chen Z."/>
            <person name="Engels R."/>
            <person name="Freedman E."/>
            <person name="Gellesch M."/>
            <person name="Goldberg J."/>
            <person name="Griggs A."/>
            <person name="Gujja S."/>
            <person name="Heiman D."/>
            <person name="Hepburn T."/>
            <person name="Howarth C."/>
            <person name="Jen D."/>
            <person name="Larson L."/>
            <person name="Lewis B."/>
            <person name="Mehta T."/>
            <person name="Park D."/>
            <person name="Pearson M."/>
            <person name="Roberts A."/>
            <person name="Saif S."/>
            <person name="Shenoy N."/>
            <person name="Sisk P."/>
            <person name="Stolte C."/>
            <person name="Sykes S."/>
            <person name="Thomson T."/>
            <person name="Walk T."/>
            <person name="White J."/>
            <person name="Yandava C."/>
            <person name="Burger G."/>
            <person name="Gray M.W."/>
            <person name="Holland P.W.H."/>
            <person name="King N."/>
            <person name="Lang F.B.F."/>
            <person name="Roger A.J."/>
            <person name="Ruiz-Trillo I."/>
            <person name="Lander E."/>
            <person name="Nusbaum C."/>
        </authorList>
    </citation>
    <scope>NUCLEOTIDE SEQUENCE [LARGE SCALE GENOMIC DNA]</scope>
    <source>
        <strain evidence="5 6">DAOM BR117</strain>
    </source>
</reference>
<organism evidence="5 6">
    <name type="scientific">Spizellomyces punctatus (strain DAOM BR117)</name>
    <dbReference type="NCBI Taxonomy" id="645134"/>
    <lineage>
        <taxon>Eukaryota</taxon>
        <taxon>Fungi</taxon>
        <taxon>Fungi incertae sedis</taxon>
        <taxon>Chytridiomycota</taxon>
        <taxon>Chytridiomycota incertae sedis</taxon>
        <taxon>Chytridiomycetes</taxon>
        <taxon>Spizellomycetales</taxon>
        <taxon>Spizellomycetaceae</taxon>
        <taxon>Spizellomyces</taxon>
    </lineage>
</organism>
<feature type="compositionally biased region" description="Basic and acidic residues" evidence="2">
    <location>
        <begin position="212"/>
        <end position="234"/>
    </location>
</feature>
<feature type="compositionally biased region" description="Basic and acidic residues" evidence="2">
    <location>
        <begin position="22"/>
        <end position="37"/>
    </location>
</feature>
<dbReference type="GO" id="GO:0071014">
    <property type="term" value="C:post-mRNA release spliceosomal complex"/>
    <property type="evidence" value="ECO:0007669"/>
    <property type="project" value="TreeGrafter"/>
</dbReference>
<dbReference type="GO" id="GO:0000398">
    <property type="term" value="P:mRNA splicing, via spliceosome"/>
    <property type="evidence" value="ECO:0007669"/>
    <property type="project" value="TreeGrafter"/>
</dbReference>
<gene>
    <name evidence="5" type="ORF">SPPG_08180</name>
</gene>
<dbReference type="InterPro" id="IPR006768">
    <property type="entry name" value="Cwf19-like_C_dom-1"/>
</dbReference>
<protein>
    <recommendedName>
        <fullName evidence="7">Cwf19-like C-terminal domain-containing protein</fullName>
    </recommendedName>
</protein>
<evidence type="ECO:0000256" key="1">
    <source>
        <dbReference type="ARBA" id="ARBA00006795"/>
    </source>
</evidence>
<dbReference type="InParanoid" id="A0A0L0H6V1"/>
<evidence type="ECO:0000313" key="5">
    <source>
        <dbReference type="EMBL" id="KNC96596.1"/>
    </source>
</evidence>
<dbReference type="OrthoDB" id="2113965at2759"/>
<proteinExistence type="inferred from homology"/>
<feature type="domain" description="Cwf19-like protein C-terminal" evidence="3">
    <location>
        <begin position="603"/>
        <end position="697"/>
    </location>
</feature>
<feature type="compositionally biased region" description="Basic and acidic residues" evidence="2">
    <location>
        <begin position="256"/>
        <end position="267"/>
    </location>
</feature>
<dbReference type="InterPro" id="IPR036265">
    <property type="entry name" value="HIT-like_sf"/>
</dbReference>
<feature type="region of interest" description="Disordered" evidence="2">
    <location>
        <begin position="212"/>
        <end position="289"/>
    </location>
</feature>
<dbReference type="PANTHER" id="PTHR12072">
    <property type="entry name" value="CWF19, CELL CYCLE CONTROL PROTEIN"/>
    <property type="match status" value="1"/>
</dbReference>
<dbReference type="SUPFAM" id="SSF54197">
    <property type="entry name" value="HIT-like"/>
    <property type="match status" value="1"/>
</dbReference>
<feature type="compositionally biased region" description="Polar residues" evidence="2">
    <location>
        <begin position="241"/>
        <end position="255"/>
    </location>
</feature>
<sequence>MGKQKEHKEKKDKKKKKHRKDRSGDRSKRSKKGKSERVVSPSPGSGSDSDGNEIEQWVEKPAAVQSPETIISNPALQESTEAPKPVQEIMRDDWMMAPGEGFDFTQMGGKSEPRKREADIKREDEEKRRQEIRSQRELNPYLKDGGAGVPTDESSSTKSVGTRTYEFGDSGANWRMMKLKRVLEIANQEGKSVEEVAIERYGSLDAYEEAQAEHDFLERQRSGDRKDEFGRDIPYRPTFRKTASFQRPGEISSTKRPAEESDSEGRALKRSKPATSAPSRSPAPRIPSVNVLLPAAQSRSNDGPILSNDELNKLNANVLKAKLMGHPDAVQLEAEYNRQKKRSASGGTISEGQALLSNVDSRGRLQDIGVASTAPRSQGPQRRQPSKFDQNTHDEQGNRVRYSADDDKQGLSDLILQERMAGAHDFDTHMAEQITRDSTFTNNLDYMDDNIDRLSKRKQLSDDRKRNIAINDYQKHEKAVSKCSYCFQEGKKPRVPIVALGAKAYLALPEVVDMVPGHCIIVPLDHVLSSLECDDDTWTEIRNFQKALTAMFDENNQGVIFMEQVINLKWHKHVIIECIPLPKDVWEDAPGYFKEAINEAEGEWSQHRKIIDTSKNGFRGSMVKHLPYFHVWFDPNRGYGHIIEDSEKWREYFGREVIASPLDLSPDRWRRPRRVDPQYNGPRMEYFLEKWKKYDWTAALDGGDY</sequence>
<dbReference type="VEuPathDB" id="FungiDB:SPPG_08180"/>
<dbReference type="InterPro" id="IPR006767">
    <property type="entry name" value="Cwf19-like_C_dom-2"/>
</dbReference>
<dbReference type="Pfam" id="PF04677">
    <property type="entry name" value="CwfJ_C_1"/>
    <property type="match status" value="1"/>
</dbReference>
<evidence type="ECO:0000256" key="2">
    <source>
        <dbReference type="SAM" id="MobiDB-lite"/>
    </source>
</evidence>
<keyword evidence="6" id="KW-1185">Reference proteome</keyword>
<dbReference type="eggNOG" id="KOG2477">
    <property type="taxonomic scope" value="Eukaryota"/>
</dbReference>
<name>A0A0L0H6V1_SPIPD</name>
<feature type="compositionally biased region" description="Low complexity" evidence="2">
    <location>
        <begin position="273"/>
        <end position="288"/>
    </location>
</feature>
<comment type="similarity">
    <text evidence="1">Belongs to the CWF19 family.</text>
</comment>
<feature type="compositionally biased region" description="Polar residues" evidence="2">
    <location>
        <begin position="152"/>
        <end position="162"/>
    </location>
</feature>
<dbReference type="EMBL" id="KQ257468">
    <property type="protein sequence ID" value="KNC96596.1"/>
    <property type="molecule type" value="Genomic_DNA"/>
</dbReference>
<dbReference type="PANTHER" id="PTHR12072:SF5">
    <property type="entry name" value="CWF19-LIKE PROTEIN 2"/>
    <property type="match status" value="1"/>
</dbReference>